<organism evidence="2">
    <name type="scientific">uncultured Sulfurovum sp</name>
    <dbReference type="NCBI Taxonomy" id="269237"/>
    <lineage>
        <taxon>Bacteria</taxon>
        <taxon>Pseudomonadati</taxon>
        <taxon>Campylobacterota</taxon>
        <taxon>Epsilonproteobacteria</taxon>
        <taxon>Campylobacterales</taxon>
        <taxon>Sulfurovaceae</taxon>
        <taxon>Sulfurovum</taxon>
        <taxon>environmental samples</taxon>
    </lineage>
</organism>
<evidence type="ECO:0000259" key="1">
    <source>
        <dbReference type="Pfam" id="PF19493"/>
    </source>
</evidence>
<sequence length="102" mass="11378">MANQYIEIDGIYVEIEAQESERAEISDSSKKIKDKDLGQMKGILSKVSSHLKESWDEINKDMTISEAEVKLSLGFEAEGNLFIAKGKTTSNIEVTLKLSPKK</sequence>
<gene>
    <name evidence="2" type="ORF">HELGO_WM6959</name>
</gene>
<protein>
    <recommendedName>
        <fullName evidence="1">Trypsin-co-occurring domain-containing protein</fullName>
    </recommendedName>
</protein>
<dbReference type="NCBIfam" id="NF041216">
    <property type="entry name" value="CU044_2847_fam"/>
    <property type="match status" value="1"/>
</dbReference>
<dbReference type="EMBL" id="CACVAU010000079">
    <property type="protein sequence ID" value="CAA6824779.1"/>
    <property type="molecule type" value="Genomic_DNA"/>
</dbReference>
<proteinExistence type="predicted"/>
<name>A0A6S6UD48_9BACT</name>
<evidence type="ECO:0000313" key="2">
    <source>
        <dbReference type="EMBL" id="CAA6824779.1"/>
    </source>
</evidence>
<dbReference type="AlphaFoldDB" id="A0A6S6UD48"/>
<feature type="domain" description="Trypsin-co-occurring" evidence="1">
    <location>
        <begin position="11"/>
        <end position="97"/>
    </location>
</feature>
<dbReference type="Pfam" id="PF19493">
    <property type="entry name" value="Trypco1"/>
    <property type="match status" value="1"/>
</dbReference>
<dbReference type="InterPro" id="IPR045794">
    <property type="entry name" value="Trypco1"/>
</dbReference>
<accession>A0A6S6UD48</accession>
<reference evidence="2" key="1">
    <citation type="submission" date="2020-01" db="EMBL/GenBank/DDBJ databases">
        <authorList>
            <person name="Meier V. D."/>
            <person name="Meier V D."/>
        </authorList>
    </citation>
    <scope>NUCLEOTIDE SEQUENCE</scope>
    <source>
        <strain evidence="2">HLG_WM_MAG_05</strain>
    </source>
</reference>